<dbReference type="InterPro" id="IPR041329">
    <property type="entry name" value="YubB_C"/>
</dbReference>
<dbReference type="EMBL" id="MN740779">
    <property type="protein sequence ID" value="QHU11150.1"/>
    <property type="molecule type" value="Genomic_DNA"/>
</dbReference>
<reference evidence="2" key="1">
    <citation type="journal article" date="2020" name="Nature">
        <title>Giant virus diversity and host interactions through global metagenomics.</title>
        <authorList>
            <person name="Schulz F."/>
            <person name="Roux S."/>
            <person name="Paez-Espino D."/>
            <person name="Jungbluth S."/>
            <person name="Walsh D.A."/>
            <person name="Denef V.J."/>
            <person name="McMahon K.D."/>
            <person name="Konstantinidis K.T."/>
            <person name="Eloe-Fadrosh E.A."/>
            <person name="Kyrpides N.C."/>
            <person name="Woyke T."/>
        </authorList>
    </citation>
    <scope>NUCLEOTIDE SEQUENCE</scope>
    <source>
        <strain evidence="2">GVMAG-S-1101165-84</strain>
    </source>
</reference>
<evidence type="ECO:0000313" key="2">
    <source>
        <dbReference type="EMBL" id="QHU11150.1"/>
    </source>
</evidence>
<sequence>MPNECDNWIRITGPAHLLQQFETRPFDLDTYVPKPEQYKGPQPKETYFAASDWVQENWGTRWIADVNTHEEVQLQPVNGGLEATFISAWAPPIPFYNTLAAQYPDLQFEYEYAEWGMGFCGHGIGRFEGLPSHYDYGTKEEMESLNTFRNWHVCIWNPHFIEPEPAATA</sequence>
<proteinExistence type="predicted"/>
<feature type="domain" description="YubB ferredoxin-like" evidence="1">
    <location>
        <begin position="79"/>
        <end position="148"/>
    </location>
</feature>
<evidence type="ECO:0000259" key="1">
    <source>
        <dbReference type="Pfam" id="PF18406"/>
    </source>
</evidence>
<accession>A0A6C0K2Y0</accession>
<name>A0A6C0K2Y0_9ZZZZ</name>
<dbReference type="Pfam" id="PF18406">
    <property type="entry name" value="DUF1281_C"/>
    <property type="match status" value="1"/>
</dbReference>
<dbReference type="AlphaFoldDB" id="A0A6C0K2Y0"/>
<protein>
    <recommendedName>
        <fullName evidence="1">YubB ferredoxin-like domain-containing protein</fullName>
    </recommendedName>
</protein>
<organism evidence="2">
    <name type="scientific">viral metagenome</name>
    <dbReference type="NCBI Taxonomy" id="1070528"/>
    <lineage>
        <taxon>unclassified sequences</taxon>
        <taxon>metagenomes</taxon>
        <taxon>organismal metagenomes</taxon>
    </lineage>
</organism>